<dbReference type="KEGG" id="acel:acsn021_13200"/>
<dbReference type="PROSITE" id="PS50929">
    <property type="entry name" value="ABC_TM1F"/>
    <property type="match status" value="1"/>
</dbReference>
<dbReference type="CDD" id="cd03228">
    <property type="entry name" value="ABCC_MRP_Like"/>
    <property type="match status" value="1"/>
</dbReference>
<dbReference type="InterPro" id="IPR027417">
    <property type="entry name" value="P-loop_NTPase"/>
</dbReference>
<sequence length="588" mass="66845">MKAINNCYSFIIKSVKEVFTVSKGLFLTIYLVAFIQGILNSFPIILMQVLFDQIEKISSSQISVYSVLRTIFIMFVVKCIIQVMADLGNFLYEYHHMKVIHKLTNRLNNHIGLINAISFEDKELLDQIEKAYQGTGQVRKLVDTVLMLLLNYLPSLIVVGAYLYKAKPVLIIILLLIFLPVLISEISKAKLFTDLEDELAPLNRKIQTYNDYLIGRKFFKETRLLGTFQFFLKRLNEAIKIRNEAMWKITFITDIRELGTKFLSLGGYISILIILYISVLKKEISIGYFAAIFTSLDSLFFMMEEIVSSLVGGVAQVTGKIKNYFKFREVTPLTKEGISLKYHDSIILENVCFSYPNSSNIALHNVNLKVGRGESIAVVGENGSGKTTLVRLLAGIYSPTDGKIFYNGVESNKYNPFELFYNTSAVFQNYGKYDLSLEDNIKISNLDSDKNVDFILNDLEMEIPKGIYPEGIKTMLSREFGGIDLSGGQWQKIAIARGGYRDKDLLLLDEPTSAIDPIEEAVLYTKFQKLIRGRMSFIVTHRLGAARISDKIIVMKKGKIVGIGKHMELLNTCDEYKKMWLAQSEQYT</sequence>
<dbReference type="SUPFAM" id="SSF52540">
    <property type="entry name" value="P-loop containing nucleoside triphosphate hydrolases"/>
    <property type="match status" value="1"/>
</dbReference>
<keyword evidence="4 7" id="KW-0067">ATP-binding</keyword>
<evidence type="ECO:0000313" key="7">
    <source>
        <dbReference type="EMBL" id="BCJ93751.1"/>
    </source>
</evidence>
<dbReference type="PANTHER" id="PTHR24221:SF646">
    <property type="entry name" value="HAEMOLYSIN SECRETION ATP-BINDING PROTEIN"/>
    <property type="match status" value="1"/>
</dbReference>
<dbReference type="InterPro" id="IPR011527">
    <property type="entry name" value="ABC1_TM_dom"/>
</dbReference>
<accession>A0A6S6R3P7</accession>
<dbReference type="SUPFAM" id="SSF90123">
    <property type="entry name" value="ABC transporter transmembrane region"/>
    <property type="match status" value="1"/>
</dbReference>
<evidence type="ECO:0000256" key="1">
    <source>
        <dbReference type="ARBA" id="ARBA00004651"/>
    </source>
</evidence>
<dbReference type="InterPro" id="IPR003439">
    <property type="entry name" value="ABC_transporter-like_ATP-bd"/>
</dbReference>
<reference evidence="7 8" key="1">
    <citation type="journal article" date="2016" name="Int. J. Syst. Evol. Microbiol.">
        <title>Descriptions of Anaerotaenia torta gen. nov., sp. nov. and Anaerocolumna cellulosilytica gen. nov., sp. nov. isolated from a methanogenic reactor of cattle waste.</title>
        <authorList>
            <person name="Uek A."/>
            <person name="Ohtaki Y."/>
            <person name="Kaku N."/>
            <person name="Ueki K."/>
        </authorList>
    </citation>
    <scope>NUCLEOTIDE SEQUENCE [LARGE SCALE GENOMIC DNA]</scope>
    <source>
        <strain evidence="7 8">SN021</strain>
    </source>
</reference>
<evidence type="ECO:0000256" key="3">
    <source>
        <dbReference type="ARBA" id="ARBA00022741"/>
    </source>
</evidence>
<dbReference type="Gene3D" id="3.40.50.300">
    <property type="entry name" value="P-loop containing nucleotide triphosphate hydrolases"/>
    <property type="match status" value="1"/>
</dbReference>
<gene>
    <name evidence="7" type="ORF">acsn021_13200</name>
</gene>
<dbReference type="InterPro" id="IPR039421">
    <property type="entry name" value="Type_1_exporter"/>
</dbReference>
<dbReference type="InterPro" id="IPR003593">
    <property type="entry name" value="AAA+_ATPase"/>
</dbReference>
<evidence type="ECO:0000313" key="8">
    <source>
        <dbReference type="Proteomes" id="UP000515561"/>
    </source>
</evidence>
<evidence type="ECO:0000256" key="4">
    <source>
        <dbReference type="ARBA" id="ARBA00022840"/>
    </source>
</evidence>
<evidence type="ECO:0000256" key="5">
    <source>
        <dbReference type="ARBA" id="ARBA00022989"/>
    </source>
</evidence>
<dbReference type="GO" id="GO:0140359">
    <property type="term" value="F:ABC-type transporter activity"/>
    <property type="evidence" value="ECO:0007669"/>
    <property type="project" value="InterPro"/>
</dbReference>
<keyword evidence="5" id="KW-1133">Transmembrane helix</keyword>
<protein>
    <submittedName>
        <fullName evidence="7">ABC transporter ATP-binding protein</fullName>
    </submittedName>
</protein>
<dbReference type="GO" id="GO:0034040">
    <property type="term" value="F:ATPase-coupled lipid transmembrane transporter activity"/>
    <property type="evidence" value="ECO:0007669"/>
    <property type="project" value="TreeGrafter"/>
</dbReference>
<keyword evidence="6" id="KW-0472">Membrane</keyword>
<dbReference type="AlphaFoldDB" id="A0A6S6R3P7"/>
<comment type="subcellular location">
    <subcellularLocation>
        <location evidence="1">Cell membrane</location>
        <topology evidence="1">Multi-pass membrane protein</topology>
    </subcellularLocation>
</comment>
<dbReference type="GO" id="GO:0005886">
    <property type="term" value="C:plasma membrane"/>
    <property type="evidence" value="ECO:0007669"/>
    <property type="project" value="UniProtKB-SubCell"/>
</dbReference>
<dbReference type="Gene3D" id="1.20.1560.10">
    <property type="entry name" value="ABC transporter type 1, transmembrane domain"/>
    <property type="match status" value="1"/>
</dbReference>
<dbReference type="Proteomes" id="UP000515561">
    <property type="component" value="Chromosome"/>
</dbReference>
<dbReference type="RefSeq" id="WP_184092432.1">
    <property type="nucleotide sequence ID" value="NZ_AP023367.1"/>
</dbReference>
<dbReference type="SMART" id="SM00382">
    <property type="entry name" value="AAA"/>
    <property type="match status" value="1"/>
</dbReference>
<dbReference type="PANTHER" id="PTHR24221">
    <property type="entry name" value="ATP-BINDING CASSETTE SUB-FAMILY B"/>
    <property type="match status" value="1"/>
</dbReference>
<dbReference type="GO" id="GO:0016887">
    <property type="term" value="F:ATP hydrolysis activity"/>
    <property type="evidence" value="ECO:0007669"/>
    <property type="project" value="InterPro"/>
</dbReference>
<organism evidence="7 8">
    <name type="scientific">Anaerocolumna cellulosilytica</name>
    <dbReference type="NCBI Taxonomy" id="433286"/>
    <lineage>
        <taxon>Bacteria</taxon>
        <taxon>Bacillati</taxon>
        <taxon>Bacillota</taxon>
        <taxon>Clostridia</taxon>
        <taxon>Lachnospirales</taxon>
        <taxon>Lachnospiraceae</taxon>
        <taxon>Anaerocolumna</taxon>
    </lineage>
</organism>
<dbReference type="PROSITE" id="PS50893">
    <property type="entry name" value="ABC_TRANSPORTER_2"/>
    <property type="match status" value="1"/>
</dbReference>
<evidence type="ECO:0000256" key="2">
    <source>
        <dbReference type="ARBA" id="ARBA00022692"/>
    </source>
</evidence>
<dbReference type="EMBL" id="AP023367">
    <property type="protein sequence ID" value="BCJ93751.1"/>
    <property type="molecule type" value="Genomic_DNA"/>
</dbReference>
<dbReference type="InterPro" id="IPR036640">
    <property type="entry name" value="ABC1_TM_sf"/>
</dbReference>
<keyword evidence="3" id="KW-0547">Nucleotide-binding</keyword>
<keyword evidence="2" id="KW-0812">Transmembrane</keyword>
<dbReference type="Pfam" id="PF00005">
    <property type="entry name" value="ABC_tran"/>
    <property type="match status" value="1"/>
</dbReference>
<keyword evidence="8" id="KW-1185">Reference proteome</keyword>
<name>A0A6S6R3P7_9FIRM</name>
<dbReference type="GO" id="GO:0005524">
    <property type="term" value="F:ATP binding"/>
    <property type="evidence" value="ECO:0007669"/>
    <property type="project" value="UniProtKB-KW"/>
</dbReference>
<proteinExistence type="predicted"/>
<evidence type="ECO:0000256" key="6">
    <source>
        <dbReference type="ARBA" id="ARBA00023136"/>
    </source>
</evidence>